<dbReference type="PROSITE" id="PS51257">
    <property type="entry name" value="PROKAR_LIPOPROTEIN"/>
    <property type="match status" value="1"/>
</dbReference>
<evidence type="ECO:0000313" key="3">
    <source>
        <dbReference type="Proteomes" id="UP000199138"/>
    </source>
</evidence>
<reference evidence="2 3" key="1">
    <citation type="submission" date="2016-10" db="EMBL/GenBank/DDBJ databases">
        <authorList>
            <person name="de Groot N.N."/>
        </authorList>
    </citation>
    <scope>NUCLEOTIDE SEQUENCE [LARGE SCALE GENOMIC DNA]</scope>
    <source>
        <strain evidence="2 3">CGMCC 1.12333</strain>
    </source>
</reference>
<gene>
    <name evidence="2" type="ORF">SAMN05216480_101486</name>
</gene>
<proteinExistence type="predicted"/>
<dbReference type="Proteomes" id="UP000199138">
    <property type="component" value="Unassembled WGS sequence"/>
</dbReference>
<dbReference type="RefSeq" id="WP_093022518.1">
    <property type="nucleotide sequence ID" value="NZ_FPBK01000001.1"/>
</dbReference>
<organism evidence="2 3">
    <name type="scientific">Pustulibacterium marinum</name>
    <dbReference type="NCBI Taxonomy" id="1224947"/>
    <lineage>
        <taxon>Bacteria</taxon>
        <taxon>Pseudomonadati</taxon>
        <taxon>Bacteroidota</taxon>
        <taxon>Flavobacteriia</taxon>
        <taxon>Flavobacteriales</taxon>
        <taxon>Flavobacteriaceae</taxon>
        <taxon>Pustulibacterium</taxon>
    </lineage>
</organism>
<feature type="chain" id="PRO_5011774299" evidence="1">
    <location>
        <begin position="28"/>
        <end position="204"/>
    </location>
</feature>
<protein>
    <submittedName>
        <fullName evidence="2">Uncharacterized protein</fullName>
    </submittedName>
</protein>
<keyword evidence="3" id="KW-1185">Reference proteome</keyword>
<name>A0A1I7F036_9FLAO</name>
<evidence type="ECO:0000256" key="1">
    <source>
        <dbReference type="SAM" id="SignalP"/>
    </source>
</evidence>
<dbReference type="STRING" id="1224947.SAMN05216480_101486"/>
<sequence length="204" mass="22626">MKKSSFKKLLCLLVLTPFIFTSCGSDDDNNNQTTQNMLNYNGEEFEINSVFTEYYGETSPGVYNSDLNITDAVVTSTNGYPSSTSSDFYVIYLEAFSNTPDGLAPGTYNYLSEDNPETAFTFDYGDIAFGLDSDMIEEFDDYIEISSGSLTISGDNTFELDFNGVDQTNNSFSGHYEGTLMNFDATGDMYLRTAPANSLKRSKK</sequence>
<accession>A0A1I7F036</accession>
<dbReference type="OrthoDB" id="1452738at2"/>
<dbReference type="AlphaFoldDB" id="A0A1I7F036"/>
<evidence type="ECO:0000313" key="2">
    <source>
        <dbReference type="EMBL" id="SFU29517.1"/>
    </source>
</evidence>
<keyword evidence="1" id="KW-0732">Signal</keyword>
<dbReference type="EMBL" id="FPBK01000001">
    <property type="protein sequence ID" value="SFU29517.1"/>
    <property type="molecule type" value="Genomic_DNA"/>
</dbReference>
<feature type="signal peptide" evidence="1">
    <location>
        <begin position="1"/>
        <end position="27"/>
    </location>
</feature>